<gene>
    <name evidence="1" type="primary">RvY_09662-1</name>
    <name evidence="1" type="synonym">RvY_09662.1</name>
    <name evidence="1" type="ORF">RvY_09662</name>
</gene>
<dbReference type="Gene3D" id="1.25.40.20">
    <property type="entry name" value="Ankyrin repeat-containing domain"/>
    <property type="match status" value="1"/>
</dbReference>
<dbReference type="Pfam" id="PF00023">
    <property type="entry name" value="Ank"/>
    <property type="match status" value="1"/>
</dbReference>
<keyword evidence="2" id="KW-1185">Reference proteome</keyword>
<dbReference type="InterPro" id="IPR036770">
    <property type="entry name" value="Ankyrin_rpt-contain_sf"/>
</dbReference>
<evidence type="ECO:0000313" key="1">
    <source>
        <dbReference type="EMBL" id="GAU98528.1"/>
    </source>
</evidence>
<dbReference type="Proteomes" id="UP000186922">
    <property type="component" value="Unassembled WGS sequence"/>
</dbReference>
<dbReference type="SMART" id="SM00248">
    <property type="entry name" value="ANK"/>
    <property type="match status" value="2"/>
</dbReference>
<name>A0A1D1VJ59_RAMVA</name>
<dbReference type="SUPFAM" id="SSF48403">
    <property type="entry name" value="Ankyrin repeat"/>
    <property type="match status" value="1"/>
</dbReference>
<dbReference type="InterPro" id="IPR002110">
    <property type="entry name" value="Ankyrin_rpt"/>
</dbReference>
<accession>A0A1D1VJ59</accession>
<reference evidence="1 2" key="1">
    <citation type="journal article" date="2016" name="Nat. Commun.">
        <title>Extremotolerant tardigrade genome and improved radiotolerance of human cultured cells by tardigrade-unique protein.</title>
        <authorList>
            <person name="Hashimoto T."/>
            <person name="Horikawa D.D."/>
            <person name="Saito Y."/>
            <person name="Kuwahara H."/>
            <person name="Kozuka-Hata H."/>
            <person name="Shin-I T."/>
            <person name="Minakuchi Y."/>
            <person name="Ohishi K."/>
            <person name="Motoyama A."/>
            <person name="Aizu T."/>
            <person name="Enomoto A."/>
            <person name="Kondo K."/>
            <person name="Tanaka S."/>
            <person name="Hara Y."/>
            <person name="Koshikawa S."/>
            <person name="Sagara H."/>
            <person name="Miura T."/>
            <person name="Yokobori S."/>
            <person name="Miyagawa K."/>
            <person name="Suzuki Y."/>
            <person name="Kubo T."/>
            <person name="Oyama M."/>
            <person name="Kohara Y."/>
            <person name="Fujiyama A."/>
            <person name="Arakawa K."/>
            <person name="Katayama T."/>
            <person name="Toyoda A."/>
            <person name="Kunieda T."/>
        </authorList>
    </citation>
    <scope>NUCLEOTIDE SEQUENCE [LARGE SCALE GENOMIC DNA]</scope>
    <source>
        <strain evidence="1 2">YOKOZUNA-1</strain>
    </source>
</reference>
<comment type="caution">
    <text evidence="1">The sequence shown here is derived from an EMBL/GenBank/DDBJ whole genome shotgun (WGS) entry which is preliminary data.</text>
</comment>
<organism evidence="1 2">
    <name type="scientific">Ramazzottius varieornatus</name>
    <name type="common">Water bear</name>
    <name type="synonym">Tardigrade</name>
    <dbReference type="NCBI Taxonomy" id="947166"/>
    <lineage>
        <taxon>Eukaryota</taxon>
        <taxon>Metazoa</taxon>
        <taxon>Ecdysozoa</taxon>
        <taxon>Tardigrada</taxon>
        <taxon>Eutardigrada</taxon>
        <taxon>Parachela</taxon>
        <taxon>Hypsibioidea</taxon>
        <taxon>Ramazzottiidae</taxon>
        <taxon>Ramazzottius</taxon>
    </lineage>
</organism>
<protein>
    <submittedName>
        <fullName evidence="1">Uncharacterized protein</fullName>
    </submittedName>
</protein>
<dbReference type="AlphaFoldDB" id="A0A1D1VJ59"/>
<proteinExistence type="predicted"/>
<evidence type="ECO:0000313" key="2">
    <source>
        <dbReference type="Proteomes" id="UP000186922"/>
    </source>
</evidence>
<dbReference type="EMBL" id="BDGG01000004">
    <property type="protein sequence ID" value="GAU98528.1"/>
    <property type="molecule type" value="Genomic_DNA"/>
</dbReference>
<sequence>MDVLEDSTPSHGTSATRLLDCAGLVQRISLDPLSARSWHPEDIKIFLGWLLWESKLHQTVSPYHHRQDLFILHSILSSGAFHVDDLLTPFADGVVETALSLAVERNDADMIKYLLQMGASPDVLIGPVLSVFNKPSMYASDRACPIYQSLIVEHGKAPTRHPIHGEEYLHDMEYDMEDNNVFVQVIQTEKMVDVFERGIEYEIAQMSANPDIVSTWTRIQRAFVYARLNQRRPNGPLEKEFEQISLLLRYKGDITVDSYMIDEAVERKTALYEALTRRNLPEVQWLLEVQKADPNQVCLTGGMLWDEVVAESFPIEQALRGFLVTTDEQSADVERMMELLLVHGCSEVTQGESLKRTLKENWSRLPLVCLEVLHFMHMTNRLYDRSPNVFTKDIRNEFNIRFPMMLRSCERKWFEEKLEKSVEAQNLQIVLQEVPAFLHRITPPERFGLLPQSFRGLTIHRAYRSLAVLLQTYGGRLSLIEPFSHILTEPIPNLQDVYNEIYQALGCRSQEAVTTNFKRVTALITILARLFPVSIEVKNFLLQYLRVLAVDQNAVLDENLYSLKNRCISVTQQEVLAGRITQAYVVSILPPTLYSDVFMSERELLIVAEVNPSSS</sequence>